<dbReference type="InterPro" id="IPR050446">
    <property type="entry name" value="FAD-oxidoreductase/Apoptosis"/>
</dbReference>
<organism evidence="13 14">
    <name type="scientific">Emydomyces testavorans</name>
    <dbReference type="NCBI Taxonomy" id="2070801"/>
    <lineage>
        <taxon>Eukaryota</taxon>
        <taxon>Fungi</taxon>
        <taxon>Dikarya</taxon>
        <taxon>Ascomycota</taxon>
        <taxon>Pezizomycotina</taxon>
        <taxon>Eurotiomycetes</taxon>
        <taxon>Eurotiomycetidae</taxon>
        <taxon>Onygenales</taxon>
        <taxon>Nannizziopsiaceae</taxon>
        <taxon>Emydomyces</taxon>
    </lineage>
</organism>
<dbReference type="CDD" id="cd03478">
    <property type="entry name" value="Rieske_AIFL_N"/>
    <property type="match status" value="1"/>
</dbReference>
<dbReference type="Gene3D" id="3.50.50.60">
    <property type="entry name" value="FAD/NAD(P)-binding domain"/>
    <property type="match status" value="2"/>
</dbReference>
<dbReference type="InterPro" id="IPR023753">
    <property type="entry name" value="FAD/NAD-binding_dom"/>
</dbReference>
<evidence type="ECO:0000313" key="14">
    <source>
        <dbReference type="Proteomes" id="UP001219355"/>
    </source>
</evidence>
<dbReference type="Pfam" id="PF07992">
    <property type="entry name" value="Pyr_redox_2"/>
    <property type="match status" value="1"/>
</dbReference>
<comment type="cofactor">
    <cofactor evidence="1">
        <name>FAD</name>
        <dbReference type="ChEBI" id="CHEBI:57692"/>
    </cofactor>
</comment>
<feature type="domain" description="Rieske" evidence="10">
    <location>
        <begin position="11"/>
        <end position="95"/>
    </location>
</feature>
<name>A0AAF0IKL7_9EURO</name>
<keyword evidence="6" id="KW-0274">FAD</keyword>
<accession>A0AAF0IKL7</accession>
<dbReference type="EMBL" id="CP120629">
    <property type="protein sequence ID" value="WEW59846.1"/>
    <property type="molecule type" value="Genomic_DNA"/>
</dbReference>
<proteinExistence type="inferred from homology"/>
<evidence type="ECO:0000256" key="3">
    <source>
        <dbReference type="ARBA" id="ARBA00022630"/>
    </source>
</evidence>
<evidence type="ECO:0000256" key="4">
    <source>
        <dbReference type="ARBA" id="ARBA00022714"/>
    </source>
</evidence>
<dbReference type="GO" id="GO:0051537">
    <property type="term" value="F:2 iron, 2 sulfur cluster binding"/>
    <property type="evidence" value="ECO:0007669"/>
    <property type="project" value="UniProtKB-KW"/>
</dbReference>
<dbReference type="AlphaFoldDB" id="A0AAF0IKL7"/>
<evidence type="ECO:0000256" key="7">
    <source>
        <dbReference type="ARBA" id="ARBA00023002"/>
    </source>
</evidence>
<dbReference type="SUPFAM" id="SSF51905">
    <property type="entry name" value="FAD/NAD(P)-binding domain"/>
    <property type="match status" value="2"/>
</dbReference>
<keyword evidence="4" id="KW-0001">2Fe-2S</keyword>
<evidence type="ECO:0000256" key="8">
    <source>
        <dbReference type="ARBA" id="ARBA00023004"/>
    </source>
</evidence>
<dbReference type="GO" id="GO:0016651">
    <property type="term" value="F:oxidoreductase activity, acting on NAD(P)H"/>
    <property type="evidence" value="ECO:0007669"/>
    <property type="project" value="TreeGrafter"/>
</dbReference>
<dbReference type="InterPro" id="IPR036188">
    <property type="entry name" value="FAD/NAD-bd_sf"/>
</dbReference>
<evidence type="ECO:0000256" key="5">
    <source>
        <dbReference type="ARBA" id="ARBA00022723"/>
    </source>
</evidence>
<keyword evidence="3" id="KW-0285">Flavoprotein</keyword>
<dbReference type="PRINTS" id="PR00368">
    <property type="entry name" value="FADPNR"/>
</dbReference>
<dbReference type="Gene3D" id="3.30.390.30">
    <property type="match status" value="1"/>
</dbReference>
<dbReference type="InterPro" id="IPR028202">
    <property type="entry name" value="Reductase_C"/>
</dbReference>
<evidence type="ECO:0000259" key="10">
    <source>
        <dbReference type="Pfam" id="PF00355"/>
    </source>
</evidence>
<dbReference type="SUPFAM" id="SSF50022">
    <property type="entry name" value="ISP domain"/>
    <property type="match status" value="1"/>
</dbReference>
<protein>
    <submittedName>
        <fullName evidence="13">Apoptosis-inducing factor 1</fullName>
    </submittedName>
</protein>
<evidence type="ECO:0000256" key="1">
    <source>
        <dbReference type="ARBA" id="ARBA00001974"/>
    </source>
</evidence>
<keyword evidence="7" id="KW-0560">Oxidoreductase</keyword>
<feature type="domain" description="FAD/NAD(P)-binding" evidence="11">
    <location>
        <begin position="131"/>
        <end position="439"/>
    </location>
</feature>
<dbReference type="Gene3D" id="2.102.10.10">
    <property type="entry name" value="Rieske [2Fe-2S] iron-sulphur domain"/>
    <property type="match status" value="1"/>
</dbReference>
<dbReference type="Pfam" id="PF14759">
    <property type="entry name" value="Reductase_C"/>
    <property type="match status" value="1"/>
</dbReference>
<keyword evidence="9" id="KW-0411">Iron-sulfur</keyword>
<dbReference type="GO" id="GO:0046872">
    <property type="term" value="F:metal ion binding"/>
    <property type="evidence" value="ECO:0007669"/>
    <property type="project" value="UniProtKB-KW"/>
</dbReference>
<dbReference type="PRINTS" id="PR00411">
    <property type="entry name" value="PNDRDTASEI"/>
</dbReference>
<keyword evidence="8" id="KW-0408">Iron</keyword>
<dbReference type="Pfam" id="PF00355">
    <property type="entry name" value="Rieske"/>
    <property type="match status" value="1"/>
</dbReference>
<dbReference type="PANTHER" id="PTHR43557:SF2">
    <property type="entry name" value="RIESKE DOMAIN-CONTAINING PROTEIN-RELATED"/>
    <property type="match status" value="1"/>
</dbReference>
<keyword evidence="5" id="KW-0479">Metal-binding</keyword>
<evidence type="ECO:0000256" key="9">
    <source>
        <dbReference type="ARBA" id="ARBA00023014"/>
    </source>
</evidence>
<reference evidence="13" key="1">
    <citation type="submission" date="2023-03" db="EMBL/GenBank/DDBJ databases">
        <title>Emydomyces testavorans Genome Sequence.</title>
        <authorList>
            <person name="Hoyer L."/>
        </authorList>
    </citation>
    <scope>NUCLEOTIDE SEQUENCE</scope>
    <source>
        <strain evidence="13">16-2883</strain>
    </source>
</reference>
<dbReference type="InterPro" id="IPR017941">
    <property type="entry name" value="Rieske_2Fe-2S"/>
</dbReference>
<evidence type="ECO:0000259" key="11">
    <source>
        <dbReference type="Pfam" id="PF07992"/>
    </source>
</evidence>
<dbReference type="PANTHER" id="PTHR43557">
    <property type="entry name" value="APOPTOSIS-INDUCING FACTOR 1"/>
    <property type="match status" value="1"/>
</dbReference>
<evidence type="ECO:0000259" key="12">
    <source>
        <dbReference type="Pfam" id="PF14759"/>
    </source>
</evidence>
<dbReference type="SUPFAM" id="SSF55424">
    <property type="entry name" value="FAD/NAD-linked reductases, dimerisation (C-terminal) domain"/>
    <property type="match status" value="1"/>
</dbReference>
<keyword evidence="14" id="KW-1185">Reference proteome</keyword>
<dbReference type="InterPro" id="IPR016156">
    <property type="entry name" value="FAD/NAD-linked_Rdtase_dimer_sf"/>
</dbReference>
<evidence type="ECO:0000256" key="2">
    <source>
        <dbReference type="ARBA" id="ARBA00006442"/>
    </source>
</evidence>
<gene>
    <name evidence="13" type="primary">aif1</name>
    <name evidence="13" type="ORF">PRK78_005327</name>
</gene>
<feature type="domain" description="Reductase C-terminal" evidence="12">
    <location>
        <begin position="466"/>
        <end position="538"/>
    </location>
</feature>
<dbReference type="Proteomes" id="UP001219355">
    <property type="component" value="Chromosome 3"/>
</dbReference>
<sequence length="555" mass="59963">MSSNYKIKDLTSLDLKDGEMREVSLEELDDTKLLLVKLDGQVHALTANCTHYGAPLVKGVLTPDGRLTCPWHGACFNITTGDIEDAPAPNALNKFEIFEKDSAVYVKADSDSLKRNGRQPINQCTVVGDDKIVIIGGGSGTFGAVEALREQGFKGKITIISREPNPPLDRTKLSKALIPDASKIVLRPAQWYASVGVDLVSDNATAVDFDKKSVSTESGKSFPYTKLILATGGVPRRLPMPGIKDLGNVFVLRFVTDVQQILNAVGDKNKNIVIIGSSFIGMEVGNCLSKENKVTIIGMESAPLERVMGQKVGQIFRKLLEKQSVKFHMSTSVEKATPSEKDSSKVGAVHLKDGTILPADLVILGVGVAPATEFLKDNSSVTLEQDGSLRTDESFAVDGLKDVYAIGDIATYPYHGPGGGQGGRTHVRIEHWDVAQNAGRSVGFTLAHALASPPKEVRPKPFIPIFWSALGQQLRYCGNTMNGWDDVILTGDPDNFKFAAFYTLGDTVVASASMNMDPMNSKCAELMRRGNMPSKKDLEKGVDIHSLDLPGTVKM</sequence>
<evidence type="ECO:0000256" key="6">
    <source>
        <dbReference type="ARBA" id="ARBA00022827"/>
    </source>
</evidence>
<evidence type="ECO:0000313" key="13">
    <source>
        <dbReference type="EMBL" id="WEW59846.1"/>
    </source>
</evidence>
<comment type="similarity">
    <text evidence="2">Belongs to the FAD-dependent oxidoreductase family.</text>
</comment>
<dbReference type="InterPro" id="IPR036922">
    <property type="entry name" value="Rieske_2Fe-2S_sf"/>
</dbReference>
<dbReference type="GO" id="GO:0005737">
    <property type="term" value="C:cytoplasm"/>
    <property type="evidence" value="ECO:0007669"/>
    <property type="project" value="TreeGrafter"/>
</dbReference>